<dbReference type="PROSITE" id="PS01124">
    <property type="entry name" value="HTH_ARAC_FAMILY_2"/>
    <property type="match status" value="1"/>
</dbReference>
<dbReference type="GO" id="GO:0043565">
    <property type="term" value="F:sequence-specific DNA binding"/>
    <property type="evidence" value="ECO:0007669"/>
    <property type="project" value="InterPro"/>
</dbReference>
<keyword evidence="3" id="KW-0804">Transcription</keyword>
<proteinExistence type="predicted"/>
<dbReference type="OrthoDB" id="1116352at2"/>
<dbReference type="GO" id="GO:0003700">
    <property type="term" value="F:DNA-binding transcription factor activity"/>
    <property type="evidence" value="ECO:0007669"/>
    <property type="project" value="InterPro"/>
</dbReference>
<evidence type="ECO:0000259" key="4">
    <source>
        <dbReference type="PROSITE" id="PS01124"/>
    </source>
</evidence>
<reference evidence="5 6" key="1">
    <citation type="journal article" date="2015" name="Microbes Environ.">
        <title>Distribution and evolution of nitrogen fixation genes in the phylum bacteroidetes.</title>
        <authorList>
            <person name="Inoue J."/>
            <person name="Oshima K."/>
            <person name="Suda W."/>
            <person name="Sakamoto M."/>
            <person name="Iino T."/>
            <person name="Noda S."/>
            <person name="Hongoh Y."/>
            <person name="Hattori M."/>
            <person name="Ohkuma M."/>
        </authorList>
    </citation>
    <scope>NUCLEOTIDE SEQUENCE [LARGE SCALE GENOMIC DNA]</scope>
    <source>
        <strain evidence="5">JCM 15548</strain>
    </source>
</reference>
<keyword evidence="1" id="KW-0805">Transcription regulation</keyword>
<dbReference type="EMBL" id="BAZW01000006">
    <property type="protein sequence ID" value="GAO29061.1"/>
    <property type="molecule type" value="Genomic_DNA"/>
</dbReference>
<evidence type="ECO:0000313" key="5">
    <source>
        <dbReference type="EMBL" id="GAO29061.1"/>
    </source>
</evidence>
<dbReference type="PROSITE" id="PS00041">
    <property type="entry name" value="HTH_ARAC_FAMILY_1"/>
    <property type="match status" value="1"/>
</dbReference>
<dbReference type="RefSeq" id="WP_062122844.1">
    <property type="nucleotide sequence ID" value="NZ_BAZW01000006.1"/>
</dbReference>
<evidence type="ECO:0000256" key="3">
    <source>
        <dbReference type="ARBA" id="ARBA00023163"/>
    </source>
</evidence>
<dbReference type="InterPro" id="IPR009057">
    <property type="entry name" value="Homeodomain-like_sf"/>
</dbReference>
<protein>
    <submittedName>
        <fullName evidence="5">DNA-binding response regulator, AraC family</fullName>
    </submittedName>
</protein>
<gene>
    <name evidence="5" type="ORF">JCM15548_11216</name>
</gene>
<evidence type="ECO:0000256" key="1">
    <source>
        <dbReference type="ARBA" id="ARBA00023015"/>
    </source>
</evidence>
<evidence type="ECO:0000313" key="6">
    <source>
        <dbReference type="Proteomes" id="UP000032900"/>
    </source>
</evidence>
<feature type="domain" description="HTH araC/xylS-type" evidence="4">
    <location>
        <begin position="1"/>
        <end position="93"/>
    </location>
</feature>
<dbReference type="Proteomes" id="UP000032900">
    <property type="component" value="Unassembled WGS sequence"/>
</dbReference>
<dbReference type="InterPro" id="IPR020449">
    <property type="entry name" value="Tscrpt_reg_AraC-type_HTH"/>
</dbReference>
<dbReference type="AlphaFoldDB" id="A0A0E9LVB9"/>
<dbReference type="PRINTS" id="PR00032">
    <property type="entry name" value="HTHARAC"/>
</dbReference>
<name>A0A0E9LVB9_9BACT</name>
<keyword evidence="6" id="KW-1185">Reference proteome</keyword>
<evidence type="ECO:0000256" key="2">
    <source>
        <dbReference type="ARBA" id="ARBA00023125"/>
    </source>
</evidence>
<sequence>MEKSYSNPEFSVELFSDAMFVSRSLLYKKLKALVDLSPNDFITIYRLKKSLPLLSSKELSVNEVAYTVGFNDPKYFSRVFKKFYKKTPSEYLP</sequence>
<dbReference type="InterPro" id="IPR018060">
    <property type="entry name" value="HTH_AraC"/>
</dbReference>
<comment type="caution">
    <text evidence="5">The sequence shown here is derived from an EMBL/GenBank/DDBJ whole genome shotgun (WGS) entry which is preliminary data.</text>
</comment>
<dbReference type="Gene3D" id="1.10.10.60">
    <property type="entry name" value="Homeodomain-like"/>
    <property type="match status" value="1"/>
</dbReference>
<dbReference type="SUPFAM" id="SSF46689">
    <property type="entry name" value="Homeodomain-like"/>
    <property type="match status" value="1"/>
</dbReference>
<dbReference type="STRING" id="1236989.JCM15548_11216"/>
<dbReference type="InterPro" id="IPR018062">
    <property type="entry name" value="HTH_AraC-typ_CS"/>
</dbReference>
<keyword evidence="2 5" id="KW-0238">DNA-binding</keyword>
<organism evidence="5 6">
    <name type="scientific">Geofilum rubicundum JCM 15548</name>
    <dbReference type="NCBI Taxonomy" id="1236989"/>
    <lineage>
        <taxon>Bacteria</taxon>
        <taxon>Pseudomonadati</taxon>
        <taxon>Bacteroidota</taxon>
        <taxon>Bacteroidia</taxon>
        <taxon>Marinilabiliales</taxon>
        <taxon>Marinilabiliaceae</taxon>
        <taxon>Geofilum</taxon>
    </lineage>
</organism>
<accession>A0A0E9LVB9</accession>
<dbReference type="PANTHER" id="PTHR43280">
    <property type="entry name" value="ARAC-FAMILY TRANSCRIPTIONAL REGULATOR"/>
    <property type="match status" value="1"/>
</dbReference>
<dbReference type="PANTHER" id="PTHR43280:SF2">
    <property type="entry name" value="HTH-TYPE TRANSCRIPTIONAL REGULATOR EXSA"/>
    <property type="match status" value="1"/>
</dbReference>
<dbReference type="Pfam" id="PF12833">
    <property type="entry name" value="HTH_18"/>
    <property type="match status" value="1"/>
</dbReference>
<dbReference type="SMART" id="SM00342">
    <property type="entry name" value="HTH_ARAC"/>
    <property type="match status" value="1"/>
</dbReference>